<feature type="region of interest" description="Disordered" evidence="1">
    <location>
        <begin position="57"/>
        <end position="168"/>
    </location>
</feature>
<evidence type="ECO:0000313" key="3">
    <source>
        <dbReference type="EMBL" id="KAK7351518.1"/>
    </source>
</evidence>
<feature type="compositionally biased region" description="Basic residues" evidence="1">
    <location>
        <begin position="205"/>
        <end position="214"/>
    </location>
</feature>
<feature type="compositionally biased region" description="Basic and acidic residues" evidence="1">
    <location>
        <begin position="192"/>
        <end position="204"/>
    </location>
</feature>
<dbReference type="Proteomes" id="UP001367508">
    <property type="component" value="Unassembled WGS sequence"/>
</dbReference>
<evidence type="ECO:0000256" key="2">
    <source>
        <dbReference type="SAM" id="Phobius"/>
    </source>
</evidence>
<organism evidence="3 4">
    <name type="scientific">Canavalia gladiata</name>
    <name type="common">Sword bean</name>
    <name type="synonym">Dolichos gladiatus</name>
    <dbReference type="NCBI Taxonomy" id="3824"/>
    <lineage>
        <taxon>Eukaryota</taxon>
        <taxon>Viridiplantae</taxon>
        <taxon>Streptophyta</taxon>
        <taxon>Embryophyta</taxon>
        <taxon>Tracheophyta</taxon>
        <taxon>Spermatophyta</taxon>
        <taxon>Magnoliopsida</taxon>
        <taxon>eudicotyledons</taxon>
        <taxon>Gunneridae</taxon>
        <taxon>Pentapetalae</taxon>
        <taxon>rosids</taxon>
        <taxon>fabids</taxon>
        <taxon>Fabales</taxon>
        <taxon>Fabaceae</taxon>
        <taxon>Papilionoideae</taxon>
        <taxon>50 kb inversion clade</taxon>
        <taxon>NPAAA clade</taxon>
        <taxon>indigoferoid/millettioid clade</taxon>
        <taxon>Phaseoleae</taxon>
        <taxon>Canavalia</taxon>
    </lineage>
</organism>
<gene>
    <name evidence="3" type="ORF">VNO77_11039</name>
</gene>
<keyword evidence="4" id="KW-1185">Reference proteome</keyword>
<evidence type="ECO:0000313" key="4">
    <source>
        <dbReference type="Proteomes" id="UP001367508"/>
    </source>
</evidence>
<keyword evidence="2" id="KW-0812">Transmembrane</keyword>
<sequence>MSKQTSNRNHRTKGFKVKQGLKIFILIALGIWLLYQLKHLYDKKSYEDLKASPETKTLGRKGFQPWINKPYELRDDSQEKEGERLKEQSSGGDDDIVGHGRDRVEEEDTEEVEDLIDEEDKEKEEQNEDEDGEDMGKQMEDMRLLDDQSHDEGEKDTLATSEEHFKEIGASRVVMQVTQSLGSEFEFGGLRNVKEDEVESSQKSRKEKQKKKVKDLKEVIVQTTHSSSKVVDNETVEHGLYPNVLQKGLDVA</sequence>
<feature type="compositionally biased region" description="Acidic residues" evidence="1">
    <location>
        <begin position="105"/>
        <end position="133"/>
    </location>
</feature>
<feature type="region of interest" description="Disordered" evidence="1">
    <location>
        <begin position="185"/>
        <end position="215"/>
    </location>
</feature>
<feature type="compositionally biased region" description="Basic and acidic residues" evidence="1">
    <location>
        <begin position="71"/>
        <end position="87"/>
    </location>
</feature>
<reference evidence="3 4" key="1">
    <citation type="submission" date="2024-01" db="EMBL/GenBank/DDBJ databases">
        <title>The genomes of 5 underutilized Papilionoideae crops provide insights into root nodulation and disease resistanc.</title>
        <authorList>
            <person name="Jiang F."/>
        </authorList>
    </citation>
    <scope>NUCLEOTIDE SEQUENCE [LARGE SCALE GENOMIC DNA]</scope>
    <source>
        <strain evidence="3">LVBAO_FW01</strain>
        <tissue evidence="3">Leaves</tissue>
    </source>
</reference>
<dbReference type="PANTHER" id="PTHR33700">
    <property type="entry name" value="MYB-LIKE PROTEIN X"/>
    <property type="match status" value="1"/>
</dbReference>
<protein>
    <submittedName>
        <fullName evidence="3">Uncharacterized protein</fullName>
    </submittedName>
</protein>
<evidence type="ECO:0000256" key="1">
    <source>
        <dbReference type="SAM" id="MobiDB-lite"/>
    </source>
</evidence>
<dbReference type="EMBL" id="JAYMYQ010000002">
    <property type="protein sequence ID" value="KAK7351518.1"/>
    <property type="molecule type" value="Genomic_DNA"/>
</dbReference>
<keyword evidence="2" id="KW-0472">Membrane</keyword>
<accession>A0AAN9MHM6</accession>
<name>A0AAN9MHM6_CANGL</name>
<proteinExistence type="predicted"/>
<dbReference type="AlphaFoldDB" id="A0AAN9MHM6"/>
<feature type="compositionally biased region" description="Basic and acidic residues" evidence="1">
    <location>
        <begin position="134"/>
        <end position="168"/>
    </location>
</feature>
<dbReference type="PANTHER" id="PTHR33700:SF25">
    <property type="entry name" value="TRANSMEMBRANE PROTEIN"/>
    <property type="match status" value="1"/>
</dbReference>
<feature type="transmembrane region" description="Helical" evidence="2">
    <location>
        <begin position="20"/>
        <end position="37"/>
    </location>
</feature>
<comment type="caution">
    <text evidence="3">The sequence shown here is derived from an EMBL/GenBank/DDBJ whole genome shotgun (WGS) entry which is preliminary data.</text>
</comment>
<keyword evidence="2" id="KW-1133">Transmembrane helix</keyword>